<gene>
    <name evidence="1" type="primary">Dsim\GD17005</name>
    <name evidence="1" type="ORF">Dsim_GD17005</name>
</gene>
<name>B4R2R5_DROSI</name>
<dbReference type="STRING" id="7240.B4R2R5"/>
<dbReference type="HOGENOM" id="CLU_3108673_0_0_1"/>
<evidence type="ECO:0000313" key="1">
    <source>
        <dbReference type="EMBL" id="EDX17614.1"/>
    </source>
</evidence>
<dbReference type="Proteomes" id="UP000000304">
    <property type="component" value="Chromosome X"/>
</dbReference>
<accession>B4R2R5</accession>
<sequence length="51" mass="5373">MLLRLALSATRPAGGIKILAQSPAQLFRANANSQSQSLHCAHLRPQGGSHP</sequence>
<organism evidence="1 2">
    <name type="scientific">Drosophila simulans</name>
    <name type="common">Fruit fly</name>
    <dbReference type="NCBI Taxonomy" id="7240"/>
    <lineage>
        <taxon>Eukaryota</taxon>
        <taxon>Metazoa</taxon>
        <taxon>Ecdysozoa</taxon>
        <taxon>Arthropoda</taxon>
        <taxon>Hexapoda</taxon>
        <taxon>Insecta</taxon>
        <taxon>Pterygota</taxon>
        <taxon>Neoptera</taxon>
        <taxon>Endopterygota</taxon>
        <taxon>Diptera</taxon>
        <taxon>Brachycera</taxon>
        <taxon>Muscomorpha</taxon>
        <taxon>Ephydroidea</taxon>
        <taxon>Drosophilidae</taxon>
        <taxon>Drosophila</taxon>
        <taxon>Sophophora</taxon>
    </lineage>
</organism>
<dbReference type="EMBL" id="CM000366">
    <property type="protein sequence ID" value="EDX17614.1"/>
    <property type="molecule type" value="Genomic_DNA"/>
</dbReference>
<proteinExistence type="predicted"/>
<keyword evidence="2" id="KW-1185">Reference proteome</keyword>
<evidence type="ECO:0000313" key="2">
    <source>
        <dbReference type="Proteomes" id="UP000000304"/>
    </source>
</evidence>
<protein>
    <submittedName>
        <fullName evidence="1">GD17005</fullName>
    </submittedName>
</protein>
<dbReference type="AlphaFoldDB" id="B4R2R5"/>
<reference evidence="1 2" key="1">
    <citation type="journal article" date="2007" name="Nature">
        <title>Evolution of genes and genomes on the Drosophila phylogeny.</title>
        <authorList>
            <consortium name="Drosophila 12 Genomes Consortium"/>
            <person name="Clark A.G."/>
            <person name="Eisen M.B."/>
            <person name="Smith D.R."/>
            <person name="Bergman C.M."/>
            <person name="Oliver B."/>
            <person name="Markow T.A."/>
            <person name="Kaufman T.C."/>
            <person name="Kellis M."/>
            <person name="Gelbart W."/>
            <person name="Iyer V.N."/>
            <person name="Pollard D.A."/>
            <person name="Sackton T.B."/>
            <person name="Larracuente A.M."/>
            <person name="Singh N.D."/>
            <person name="Abad J.P."/>
            <person name="Abt D.N."/>
            <person name="Adryan B."/>
            <person name="Aguade M."/>
            <person name="Akashi H."/>
            <person name="Anderson W.W."/>
            <person name="Aquadro C.F."/>
            <person name="Ardell D.H."/>
            <person name="Arguello R."/>
            <person name="Artieri C.G."/>
            <person name="Barbash D.A."/>
            <person name="Barker D."/>
            <person name="Barsanti P."/>
            <person name="Batterham P."/>
            <person name="Batzoglou S."/>
            <person name="Begun D."/>
            <person name="Bhutkar A."/>
            <person name="Blanco E."/>
            <person name="Bosak S.A."/>
            <person name="Bradley R.K."/>
            <person name="Brand A.D."/>
            <person name="Brent M.R."/>
            <person name="Brooks A.N."/>
            <person name="Brown R.H."/>
            <person name="Butlin R.K."/>
            <person name="Caggese C."/>
            <person name="Calvi B.R."/>
            <person name="Bernardo de Carvalho A."/>
            <person name="Caspi A."/>
            <person name="Castrezana S."/>
            <person name="Celniker S.E."/>
            <person name="Chang J.L."/>
            <person name="Chapple C."/>
            <person name="Chatterji S."/>
            <person name="Chinwalla A."/>
            <person name="Civetta A."/>
            <person name="Clifton S.W."/>
            <person name="Comeron J.M."/>
            <person name="Costello J.C."/>
            <person name="Coyne J.A."/>
            <person name="Daub J."/>
            <person name="David R.G."/>
            <person name="Delcher A.L."/>
            <person name="Delehaunty K."/>
            <person name="Do C.B."/>
            <person name="Ebling H."/>
            <person name="Edwards K."/>
            <person name="Eickbush T."/>
            <person name="Evans J.D."/>
            <person name="Filipski A."/>
            <person name="Findeiss S."/>
            <person name="Freyhult E."/>
            <person name="Fulton L."/>
            <person name="Fulton R."/>
            <person name="Garcia A.C."/>
            <person name="Gardiner A."/>
            <person name="Garfield D.A."/>
            <person name="Garvin B.E."/>
            <person name="Gibson G."/>
            <person name="Gilbert D."/>
            <person name="Gnerre S."/>
            <person name="Godfrey J."/>
            <person name="Good R."/>
            <person name="Gotea V."/>
            <person name="Gravely B."/>
            <person name="Greenberg A.J."/>
            <person name="Griffiths-Jones S."/>
            <person name="Gross S."/>
            <person name="Guigo R."/>
            <person name="Gustafson E.A."/>
            <person name="Haerty W."/>
            <person name="Hahn M.W."/>
            <person name="Halligan D.L."/>
            <person name="Halpern A.L."/>
            <person name="Halter G.M."/>
            <person name="Han M.V."/>
            <person name="Heger A."/>
            <person name="Hillier L."/>
            <person name="Hinrichs A.S."/>
            <person name="Holmes I."/>
            <person name="Hoskins R.A."/>
            <person name="Hubisz M.J."/>
            <person name="Hultmark D."/>
            <person name="Huntley M.A."/>
            <person name="Jaffe D.B."/>
            <person name="Jagadeeshan S."/>
            <person name="Jeck W.R."/>
            <person name="Johnson J."/>
            <person name="Jones C.D."/>
            <person name="Jordan W.C."/>
            <person name="Karpen G.H."/>
            <person name="Kataoka E."/>
            <person name="Keightley P.D."/>
            <person name="Kheradpour P."/>
            <person name="Kirkness E.F."/>
            <person name="Koerich L.B."/>
            <person name="Kristiansen K."/>
            <person name="Kudrna D."/>
            <person name="Kulathinal R.J."/>
            <person name="Kumar S."/>
            <person name="Kwok R."/>
            <person name="Lander E."/>
            <person name="Langley C.H."/>
            <person name="Lapoint R."/>
            <person name="Lazzaro B.P."/>
            <person name="Lee S.J."/>
            <person name="Levesque L."/>
            <person name="Li R."/>
            <person name="Lin C.F."/>
            <person name="Lin M.F."/>
            <person name="Lindblad-Toh K."/>
            <person name="Llopart A."/>
            <person name="Long M."/>
            <person name="Low L."/>
            <person name="Lozovsky E."/>
            <person name="Lu J."/>
            <person name="Luo M."/>
            <person name="Machado C.A."/>
            <person name="Makalowski W."/>
            <person name="Marzo M."/>
            <person name="Matsuda M."/>
            <person name="Matzkin L."/>
            <person name="McAllister B."/>
            <person name="McBride C.S."/>
            <person name="McKernan B."/>
            <person name="McKernan K."/>
            <person name="Mendez-Lago M."/>
            <person name="Minx P."/>
            <person name="Mollenhauer M.U."/>
            <person name="Montooth K."/>
            <person name="Mount S.M."/>
            <person name="Mu X."/>
            <person name="Myers E."/>
            <person name="Negre B."/>
            <person name="Newfeld S."/>
            <person name="Nielsen R."/>
            <person name="Noor M.A."/>
            <person name="O'Grady P."/>
            <person name="Pachter L."/>
            <person name="Papaceit M."/>
            <person name="Parisi M.J."/>
            <person name="Parisi M."/>
            <person name="Parts L."/>
            <person name="Pedersen J.S."/>
            <person name="Pesole G."/>
            <person name="Phillippy A.M."/>
            <person name="Ponting C.P."/>
            <person name="Pop M."/>
            <person name="Porcelli D."/>
            <person name="Powell J.R."/>
            <person name="Prohaska S."/>
            <person name="Pruitt K."/>
            <person name="Puig M."/>
            <person name="Quesneville H."/>
            <person name="Ram K.R."/>
            <person name="Rand D."/>
            <person name="Rasmussen M.D."/>
            <person name="Reed L.K."/>
            <person name="Reenan R."/>
            <person name="Reily A."/>
            <person name="Remington K.A."/>
            <person name="Rieger T.T."/>
            <person name="Ritchie M.G."/>
            <person name="Robin C."/>
            <person name="Rogers Y.H."/>
            <person name="Rohde C."/>
            <person name="Rozas J."/>
            <person name="Rubenfield M.J."/>
            <person name="Ruiz A."/>
            <person name="Russo S."/>
            <person name="Salzberg S.L."/>
            <person name="Sanchez-Gracia A."/>
            <person name="Saranga D.J."/>
            <person name="Sato H."/>
            <person name="Schaeffer S.W."/>
            <person name="Schatz M.C."/>
            <person name="Schlenke T."/>
            <person name="Schwartz R."/>
            <person name="Segarra C."/>
            <person name="Singh R.S."/>
            <person name="Sirot L."/>
            <person name="Sirota M."/>
            <person name="Sisneros N.B."/>
            <person name="Smith C.D."/>
            <person name="Smith T.F."/>
            <person name="Spieth J."/>
            <person name="Stage D.E."/>
            <person name="Stark A."/>
            <person name="Stephan W."/>
            <person name="Strausberg R.L."/>
            <person name="Strempel S."/>
            <person name="Sturgill D."/>
            <person name="Sutton G."/>
            <person name="Sutton G.G."/>
            <person name="Tao W."/>
            <person name="Teichmann S."/>
            <person name="Tobari Y.N."/>
            <person name="Tomimura Y."/>
            <person name="Tsolas J.M."/>
            <person name="Valente V.L."/>
            <person name="Venter E."/>
            <person name="Venter J.C."/>
            <person name="Vicario S."/>
            <person name="Vieira F.G."/>
            <person name="Vilella A.J."/>
            <person name="Villasante A."/>
            <person name="Walenz B."/>
            <person name="Wang J."/>
            <person name="Wasserman M."/>
            <person name="Watts T."/>
            <person name="Wilson D."/>
            <person name="Wilson R.K."/>
            <person name="Wing R.A."/>
            <person name="Wolfner M.F."/>
            <person name="Wong A."/>
            <person name="Wong G.K."/>
            <person name="Wu C.I."/>
            <person name="Wu G."/>
            <person name="Yamamoto D."/>
            <person name="Yang H.P."/>
            <person name="Yang S.P."/>
            <person name="Yorke J.A."/>
            <person name="Yoshida K."/>
            <person name="Zdobnov E."/>
            <person name="Zhang P."/>
            <person name="Zhang Y."/>
            <person name="Zimin A.V."/>
            <person name="Baldwin J."/>
            <person name="Abdouelleil A."/>
            <person name="Abdulkadir J."/>
            <person name="Abebe A."/>
            <person name="Abera B."/>
            <person name="Abreu J."/>
            <person name="Acer S.C."/>
            <person name="Aftuck L."/>
            <person name="Alexander A."/>
            <person name="An P."/>
            <person name="Anderson E."/>
            <person name="Anderson S."/>
            <person name="Arachi H."/>
            <person name="Azer M."/>
            <person name="Bachantsang P."/>
            <person name="Barry A."/>
            <person name="Bayul T."/>
            <person name="Berlin A."/>
            <person name="Bessette D."/>
            <person name="Bloom T."/>
            <person name="Blye J."/>
            <person name="Boguslavskiy L."/>
            <person name="Bonnet C."/>
            <person name="Boukhgalter B."/>
            <person name="Bourzgui I."/>
            <person name="Brown A."/>
            <person name="Cahill P."/>
            <person name="Channer S."/>
            <person name="Cheshatsang Y."/>
            <person name="Chuda L."/>
            <person name="Citroen M."/>
            <person name="Collymore A."/>
            <person name="Cooke P."/>
            <person name="Costello M."/>
            <person name="D'Aco K."/>
            <person name="Daza R."/>
            <person name="De Haan G."/>
            <person name="DeGray S."/>
            <person name="DeMaso C."/>
            <person name="Dhargay N."/>
            <person name="Dooley K."/>
            <person name="Dooley E."/>
            <person name="Doricent M."/>
            <person name="Dorje P."/>
            <person name="Dorjee K."/>
            <person name="Dupes A."/>
            <person name="Elong R."/>
            <person name="Falk J."/>
            <person name="Farina A."/>
            <person name="Faro S."/>
            <person name="Ferguson D."/>
            <person name="Fisher S."/>
            <person name="Foley C.D."/>
            <person name="Franke A."/>
            <person name="Friedrich D."/>
            <person name="Gadbois L."/>
            <person name="Gearin G."/>
            <person name="Gearin C.R."/>
            <person name="Giannoukos G."/>
            <person name="Goode T."/>
            <person name="Graham J."/>
            <person name="Grandbois E."/>
            <person name="Grewal S."/>
            <person name="Gyaltsen K."/>
            <person name="Hafez N."/>
            <person name="Hagos B."/>
            <person name="Hall J."/>
            <person name="Henson C."/>
            <person name="Hollinger A."/>
            <person name="Honan T."/>
            <person name="Huard M.D."/>
            <person name="Hughes L."/>
            <person name="Hurhula B."/>
            <person name="Husby M.E."/>
            <person name="Kamat A."/>
            <person name="Kanga B."/>
            <person name="Kashin S."/>
            <person name="Khazanovich D."/>
            <person name="Kisner P."/>
            <person name="Lance K."/>
            <person name="Lara M."/>
            <person name="Lee W."/>
            <person name="Lennon N."/>
            <person name="Letendre F."/>
            <person name="LeVine R."/>
            <person name="Lipovsky A."/>
            <person name="Liu X."/>
            <person name="Liu J."/>
            <person name="Liu S."/>
            <person name="Lokyitsang T."/>
            <person name="Lokyitsang Y."/>
            <person name="Lubonja R."/>
            <person name="Lui A."/>
            <person name="MacDonald P."/>
            <person name="Magnisalis V."/>
            <person name="Maru K."/>
            <person name="Matthews C."/>
            <person name="McCusker W."/>
            <person name="McDonough S."/>
            <person name="Mehta T."/>
            <person name="Meldrim J."/>
            <person name="Meneus L."/>
            <person name="Mihai O."/>
            <person name="Mihalev A."/>
            <person name="Mihova T."/>
            <person name="Mittelman R."/>
            <person name="Mlenga V."/>
            <person name="Montmayeur A."/>
            <person name="Mulrain L."/>
            <person name="Navidi A."/>
            <person name="Naylor J."/>
            <person name="Negash T."/>
            <person name="Nguyen T."/>
            <person name="Nguyen N."/>
            <person name="Nicol R."/>
            <person name="Norbu C."/>
            <person name="Norbu N."/>
            <person name="Novod N."/>
            <person name="O'Neill B."/>
            <person name="Osman S."/>
            <person name="Markiewicz E."/>
            <person name="Oyono O.L."/>
            <person name="Patti C."/>
            <person name="Phunkhang P."/>
            <person name="Pierre F."/>
            <person name="Priest M."/>
            <person name="Raghuraman S."/>
            <person name="Rege F."/>
            <person name="Reyes R."/>
            <person name="Rise C."/>
            <person name="Rogov P."/>
            <person name="Ross K."/>
            <person name="Ryan E."/>
            <person name="Settipalli S."/>
            <person name="Shea T."/>
            <person name="Sherpa N."/>
            <person name="Shi L."/>
            <person name="Shih D."/>
            <person name="Sparrow T."/>
            <person name="Spaulding J."/>
            <person name="Stalker J."/>
            <person name="Stange-Thomann N."/>
            <person name="Stavropoulos S."/>
            <person name="Stone C."/>
            <person name="Strader C."/>
            <person name="Tesfaye S."/>
            <person name="Thomson T."/>
            <person name="Thoulutsang Y."/>
            <person name="Thoulutsang D."/>
            <person name="Topham K."/>
            <person name="Topping I."/>
            <person name="Tsamla T."/>
            <person name="Vassiliev H."/>
            <person name="Vo A."/>
            <person name="Wangchuk T."/>
            <person name="Wangdi T."/>
            <person name="Weiand M."/>
            <person name="Wilkinson J."/>
            <person name="Wilson A."/>
            <person name="Yadav S."/>
            <person name="Young G."/>
            <person name="Yu Q."/>
            <person name="Zembek L."/>
            <person name="Zhong D."/>
            <person name="Zimmer A."/>
            <person name="Zwirko Z."/>
            <person name="Jaffe D.B."/>
            <person name="Alvarez P."/>
            <person name="Brockman W."/>
            <person name="Butler J."/>
            <person name="Chin C."/>
            <person name="Gnerre S."/>
            <person name="Grabherr M."/>
            <person name="Kleber M."/>
            <person name="Mauceli E."/>
            <person name="MacCallum I."/>
        </authorList>
    </citation>
    <scope>NUCLEOTIDE SEQUENCE [LARGE SCALE GENOMIC DNA]</scope>
    <source>
        <strain evidence="2">white501</strain>
    </source>
</reference>